<gene>
    <name evidence="2" type="ORF">FHX78_116496</name>
</gene>
<name>A0A561TQS4_9ACTN</name>
<evidence type="ECO:0000313" key="3">
    <source>
        <dbReference type="Proteomes" id="UP000316603"/>
    </source>
</evidence>
<feature type="transmembrane region" description="Helical" evidence="1">
    <location>
        <begin position="125"/>
        <end position="148"/>
    </location>
</feature>
<dbReference type="Pfam" id="PF19700">
    <property type="entry name" value="DUF6198"/>
    <property type="match status" value="1"/>
</dbReference>
<feature type="transmembrane region" description="Helical" evidence="1">
    <location>
        <begin position="67"/>
        <end position="85"/>
    </location>
</feature>
<evidence type="ECO:0000313" key="2">
    <source>
        <dbReference type="EMBL" id="TWF89454.1"/>
    </source>
</evidence>
<keyword evidence="3" id="KW-1185">Reference proteome</keyword>
<evidence type="ECO:0000256" key="1">
    <source>
        <dbReference type="SAM" id="Phobius"/>
    </source>
</evidence>
<protein>
    <submittedName>
        <fullName evidence="2">Putative membrane protein YczE</fullName>
    </submittedName>
</protein>
<proteinExistence type="predicted"/>
<dbReference type="Proteomes" id="UP000316603">
    <property type="component" value="Unassembled WGS sequence"/>
</dbReference>
<dbReference type="EMBL" id="VIWV01000001">
    <property type="protein sequence ID" value="TWF89454.1"/>
    <property type="molecule type" value="Genomic_DNA"/>
</dbReference>
<feature type="transmembrane region" description="Helical" evidence="1">
    <location>
        <begin position="27"/>
        <end position="47"/>
    </location>
</feature>
<keyword evidence="1" id="KW-1133">Transmembrane helix</keyword>
<dbReference type="AlphaFoldDB" id="A0A561TQS4"/>
<feature type="transmembrane region" description="Helical" evidence="1">
    <location>
        <begin position="97"/>
        <end position="119"/>
    </location>
</feature>
<organism evidence="2 3">
    <name type="scientific">Streptomyces capillispiralis</name>
    <dbReference type="NCBI Taxonomy" id="68182"/>
    <lineage>
        <taxon>Bacteria</taxon>
        <taxon>Bacillati</taxon>
        <taxon>Actinomycetota</taxon>
        <taxon>Actinomycetes</taxon>
        <taxon>Kitasatosporales</taxon>
        <taxon>Streptomycetaceae</taxon>
        <taxon>Streptomyces</taxon>
    </lineage>
</organism>
<comment type="caution">
    <text evidence="2">The sequence shown here is derived from an EMBL/GenBank/DDBJ whole genome shotgun (WGS) entry which is preliminary data.</text>
</comment>
<accession>A0A561TQS4</accession>
<sequence length="239" mass="25186">MTLRRLPDPGVPVSDPTRGEAAHPRRYLVHLAGCLLFSGGAACFIDADLGTDPLDVFALGVLEHAPLTIGVVQALVAVVCLAVWASWNRRRPPLSPFVTFFLCGSLIDLLLAVGAAGHLPVPPGVLMLVGVALCTHGSALIIMSGVGIRAMDLVAISMTHRWRWPFWAAKGSLELVLLACGHVLGGPVGAGTVCFLVCVDTLIQPCIRLHTRLFSLPDHGLDRPAPAPARGSRPARAKG</sequence>
<dbReference type="PANTHER" id="PTHR40078">
    <property type="entry name" value="INTEGRAL MEMBRANE PROTEIN-RELATED"/>
    <property type="match status" value="1"/>
</dbReference>
<reference evidence="2 3" key="1">
    <citation type="submission" date="2019-06" db="EMBL/GenBank/DDBJ databases">
        <title>Sequencing the genomes of 1000 actinobacteria strains.</title>
        <authorList>
            <person name="Klenk H.-P."/>
        </authorList>
    </citation>
    <scope>NUCLEOTIDE SEQUENCE [LARGE SCALE GENOMIC DNA]</scope>
    <source>
        <strain evidence="2 3">DSM 41695</strain>
    </source>
</reference>
<keyword evidence="1" id="KW-0472">Membrane</keyword>
<dbReference type="PANTHER" id="PTHR40078:SF1">
    <property type="entry name" value="INTEGRAL MEMBRANE PROTEIN"/>
    <property type="match status" value="1"/>
</dbReference>
<dbReference type="InterPro" id="IPR038750">
    <property type="entry name" value="YczE/YyaS-like"/>
</dbReference>
<keyword evidence="1" id="KW-0812">Transmembrane</keyword>